<dbReference type="WBParaSite" id="BXY_0765900.1">
    <property type="protein sequence ID" value="BXY_0765900.1"/>
    <property type="gene ID" value="BXY_0765900"/>
</dbReference>
<feature type="chain" id="PRO_5035359724" evidence="6">
    <location>
        <begin position="19"/>
        <end position="263"/>
    </location>
</feature>
<accession>A0A1I7S3S8</accession>
<reference evidence="11" key="1">
    <citation type="submission" date="2016-11" db="UniProtKB">
        <authorList>
            <consortium name="WormBaseParasite"/>
        </authorList>
    </citation>
    <scope>IDENTIFICATION</scope>
</reference>
<dbReference type="SMART" id="SM00020">
    <property type="entry name" value="Tryp_SPc"/>
    <property type="match status" value="1"/>
</dbReference>
<dbReference type="GO" id="GO:0006508">
    <property type="term" value="P:proteolysis"/>
    <property type="evidence" value="ECO:0007669"/>
    <property type="project" value="UniProtKB-KW"/>
</dbReference>
<dbReference type="PROSITE" id="PS00134">
    <property type="entry name" value="TRYPSIN_HIS"/>
    <property type="match status" value="1"/>
</dbReference>
<feature type="domain" description="Peptidase S1" evidence="7">
    <location>
        <begin position="15"/>
        <end position="259"/>
    </location>
</feature>
<sequence length="263" mass="29605">MFPQFLLSLFLYFAAVNSKSRRSLFSPITKNLDAKRVVRITSLTEAGPQFCTGVLLSEYVVLTAAHCIFNEELGKEPLLIDVENEKGSSKVKKFFLHNDYRPSAPCNDVALLILENGVPTSRIPIYFGCGKQWISGNCSAYGLGITEDERLSESVREVHFKVFDPQSDSFRDDTCWETFYTTRAKLCQGDSGGPVICRMDGKSIVMGVNIQVISTYYGEDILTLCKMSYGSIISNYRAISELLTQIPVFYQRFILNDIRTLDC</sequence>
<dbReference type="InterPro" id="IPR043504">
    <property type="entry name" value="Peptidase_S1_PA_chymotrypsin"/>
</dbReference>
<evidence type="ECO:0000313" key="10">
    <source>
        <dbReference type="Proteomes" id="UP000659654"/>
    </source>
</evidence>
<keyword evidence="2" id="KW-0645">Protease</keyword>
<evidence type="ECO:0000256" key="3">
    <source>
        <dbReference type="ARBA" id="ARBA00022801"/>
    </source>
</evidence>
<keyword evidence="6" id="KW-0732">Signal</keyword>
<dbReference type="AlphaFoldDB" id="A0A1I7S3S8"/>
<protein>
    <submittedName>
        <fullName evidence="8">(pine wood nematode) hypothetical protein</fullName>
    </submittedName>
    <submittedName>
        <fullName evidence="11">Peptidase S1 domain-containing protein</fullName>
    </submittedName>
</protein>
<name>A0A1I7S3S8_BURXY</name>
<dbReference type="InterPro" id="IPR001314">
    <property type="entry name" value="Peptidase_S1A"/>
</dbReference>
<proteinExistence type="inferred from homology"/>
<keyword evidence="10" id="KW-1185">Reference proteome</keyword>
<dbReference type="Proteomes" id="UP000582659">
    <property type="component" value="Unassembled WGS sequence"/>
</dbReference>
<gene>
    <name evidence="8" type="ORF">BXYJ_LOCUS9462</name>
</gene>
<organism evidence="9 11">
    <name type="scientific">Bursaphelenchus xylophilus</name>
    <name type="common">Pinewood nematode worm</name>
    <name type="synonym">Aphelenchoides xylophilus</name>
    <dbReference type="NCBI Taxonomy" id="6326"/>
    <lineage>
        <taxon>Eukaryota</taxon>
        <taxon>Metazoa</taxon>
        <taxon>Ecdysozoa</taxon>
        <taxon>Nematoda</taxon>
        <taxon>Chromadorea</taxon>
        <taxon>Rhabditida</taxon>
        <taxon>Tylenchina</taxon>
        <taxon>Tylenchomorpha</taxon>
        <taxon>Aphelenchoidea</taxon>
        <taxon>Aphelenchoididae</taxon>
        <taxon>Bursaphelenchus</taxon>
    </lineage>
</organism>
<dbReference type="Proteomes" id="UP000659654">
    <property type="component" value="Unassembled WGS sequence"/>
</dbReference>
<dbReference type="EMBL" id="CAJFDI010000004">
    <property type="protein sequence ID" value="CAD5226917.1"/>
    <property type="molecule type" value="Genomic_DNA"/>
</dbReference>
<evidence type="ECO:0000313" key="11">
    <source>
        <dbReference type="WBParaSite" id="BXY_0765900.1"/>
    </source>
</evidence>
<dbReference type="SMR" id="A0A1I7S3S8"/>
<evidence type="ECO:0000256" key="5">
    <source>
        <dbReference type="ARBA" id="ARBA00023157"/>
    </source>
</evidence>
<dbReference type="EMBL" id="CAJFCV020000004">
    <property type="protein sequence ID" value="CAG9116499.1"/>
    <property type="molecule type" value="Genomic_DNA"/>
</dbReference>
<dbReference type="PRINTS" id="PR00722">
    <property type="entry name" value="CHYMOTRYPSIN"/>
</dbReference>
<evidence type="ECO:0000256" key="1">
    <source>
        <dbReference type="ARBA" id="ARBA00007664"/>
    </source>
</evidence>
<feature type="signal peptide" evidence="6">
    <location>
        <begin position="1"/>
        <end position="18"/>
    </location>
</feature>
<evidence type="ECO:0000259" key="7">
    <source>
        <dbReference type="PROSITE" id="PS50240"/>
    </source>
</evidence>
<reference evidence="8" key="2">
    <citation type="submission" date="2020-09" db="EMBL/GenBank/DDBJ databases">
        <authorList>
            <person name="Kikuchi T."/>
        </authorList>
    </citation>
    <scope>NUCLEOTIDE SEQUENCE</scope>
    <source>
        <strain evidence="8">Ka4C1</strain>
    </source>
</reference>
<dbReference type="GO" id="GO:0004252">
    <property type="term" value="F:serine-type endopeptidase activity"/>
    <property type="evidence" value="ECO:0007669"/>
    <property type="project" value="InterPro"/>
</dbReference>
<evidence type="ECO:0000256" key="6">
    <source>
        <dbReference type="SAM" id="SignalP"/>
    </source>
</evidence>
<evidence type="ECO:0000313" key="9">
    <source>
        <dbReference type="Proteomes" id="UP000095284"/>
    </source>
</evidence>
<dbReference type="Proteomes" id="UP000095284">
    <property type="component" value="Unplaced"/>
</dbReference>
<comment type="similarity">
    <text evidence="1">Belongs to the peptidase S1 family.</text>
</comment>
<dbReference type="PANTHER" id="PTHR24276">
    <property type="entry name" value="POLYSERASE-RELATED"/>
    <property type="match status" value="1"/>
</dbReference>
<keyword evidence="3" id="KW-0378">Hydrolase</keyword>
<keyword evidence="4" id="KW-0720">Serine protease</keyword>
<dbReference type="PANTHER" id="PTHR24276:SF98">
    <property type="entry name" value="FI18310P1-RELATED"/>
    <property type="match status" value="1"/>
</dbReference>
<evidence type="ECO:0000256" key="4">
    <source>
        <dbReference type="ARBA" id="ARBA00022825"/>
    </source>
</evidence>
<dbReference type="Gene3D" id="2.40.10.10">
    <property type="entry name" value="Trypsin-like serine proteases"/>
    <property type="match status" value="1"/>
</dbReference>
<dbReference type="InterPro" id="IPR050430">
    <property type="entry name" value="Peptidase_S1"/>
</dbReference>
<dbReference type="InterPro" id="IPR018114">
    <property type="entry name" value="TRYPSIN_HIS"/>
</dbReference>
<dbReference type="Pfam" id="PF00089">
    <property type="entry name" value="Trypsin"/>
    <property type="match status" value="1"/>
</dbReference>
<dbReference type="SUPFAM" id="SSF50494">
    <property type="entry name" value="Trypsin-like serine proteases"/>
    <property type="match status" value="1"/>
</dbReference>
<dbReference type="OrthoDB" id="5793314at2759"/>
<dbReference type="PROSITE" id="PS50240">
    <property type="entry name" value="TRYPSIN_DOM"/>
    <property type="match status" value="1"/>
</dbReference>
<evidence type="ECO:0000256" key="2">
    <source>
        <dbReference type="ARBA" id="ARBA00022670"/>
    </source>
</evidence>
<dbReference type="InterPro" id="IPR009003">
    <property type="entry name" value="Peptidase_S1_PA"/>
</dbReference>
<dbReference type="InterPro" id="IPR001254">
    <property type="entry name" value="Trypsin_dom"/>
</dbReference>
<keyword evidence="5" id="KW-1015">Disulfide bond</keyword>
<evidence type="ECO:0000313" key="8">
    <source>
        <dbReference type="EMBL" id="CAD5226917.1"/>
    </source>
</evidence>